<dbReference type="AlphaFoldDB" id="A0A1B1A8Y0"/>
<name>A0A1B1A8Y0_9RHOB</name>
<dbReference type="KEGG" id="rmb:K529_019955"/>
<dbReference type="EMBL" id="CP015231">
    <property type="protein sequence ID" value="ANP43032.1"/>
    <property type="molecule type" value="Genomic_DNA"/>
</dbReference>
<dbReference type="Proteomes" id="UP000013243">
    <property type="component" value="Plasmid unnamed1"/>
</dbReference>
<geneLocation type="plasmid" evidence="1 2">
    <name>unnamed1</name>
</geneLocation>
<reference evidence="1 2" key="1">
    <citation type="journal article" date="2016" name="ISME J.">
        <title>Global occurrence and heterogeneity of the Roseobacter-clade species Ruegeria mobilis.</title>
        <authorList>
            <person name="Sonnenschein E."/>
            <person name="Gram L."/>
        </authorList>
    </citation>
    <scope>NUCLEOTIDE SEQUENCE [LARGE SCALE GENOMIC DNA]</scope>
    <source>
        <strain evidence="1 2">F1926</strain>
        <plasmid evidence="1 2">unnamed1</plasmid>
    </source>
</reference>
<evidence type="ECO:0000313" key="2">
    <source>
        <dbReference type="Proteomes" id="UP000013243"/>
    </source>
</evidence>
<gene>
    <name evidence="1" type="ORF">K529_019955</name>
</gene>
<dbReference type="GeneID" id="28252159"/>
<sequence length="207" mass="22324">MASKILIISPREDGSGRISLTHKAEGASGISRISCDVSPADLLQLVLFCEGCDLRRIYGEPQMAEVELDGLTVTYAPSGDEIHLLRQIGYSEKAARIACKTFLTEMAGVVEAVLDQAETSKHGITLKTLLKHADLPAAYAAQFTADETAAVLHRLQEMALLILNDRAMEKGSRFAKLLRAKKSRPEAEACAAELVVSLADSLLTRAS</sequence>
<keyword evidence="1" id="KW-0614">Plasmid</keyword>
<dbReference type="OrthoDB" id="7847836at2"/>
<evidence type="ECO:0000313" key="1">
    <source>
        <dbReference type="EMBL" id="ANP43032.1"/>
    </source>
</evidence>
<organism evidence="1 2">
    <name type="scientific">Tritonibacter mobilis F1926</name>
    <dbReference type="NCBI Taxonomy" id="1265309"/>
    <lineage>
        <taxon>Bacteria</taxon>
        <taxon>Pseudomonadati</taxon>
        <taxon>Pseudomonadota</taxon>
        <taxon>Alphaproteobacteria</taxon>
        <taxon>Rhodobacterales</taxon>
        <taxon>Paracoccaceae</taxon>
        <taxon>Tritonibacter</taxon>
    </lineage>
</organism>
<accession>A0A1B1A8Y0</accession>
<protein>
    <submittedName>
        <fullName evidence="1">Uncharacterized protein</fullName>
    </submittedName>
</protein>
<proteinExistence type="predicted"/>
<dbReference type="RefSeq" id="WP_005614671.1">
    <property type="nucleotide sequence ID" value="NZ_CP015231.1"/>
</dbReference>